<feature type="active site" description="Charge relay system" evidence="8 9">
    <location>
        <position position="217"/>
    </location>
</feature>
<evidence type="ECO:0000256" key="5">
    <source>
        <dbReference type="ARBA" id="ARBA00022729"/>
    </source>
</evidence>
<evidence type="ECO:0000259" key="12">
    <source>
        <dbReference type="Pfam" id="PF02225"/>
    </source>
</evidence>
<dbReference type="InterPro" id="IPR000209">
    <property type="entry name" value="Peptidase_S8/S53_dom"/>
</dbReference>
<protein>
    <submittedName>
        <fullName evidence="14">Pyrolysin</fullName>
    </submittedName>
</protein>
<dbReference type="InterPro" id="IPR034187">
    <property type="entry name" value="Peptidases_S8_5"/>
</dbReference>
<evidence type="ECO:0000313" key="14">
    <source>
        <dbReference type="EMBL" id="KAF9474706.1"/>
    </source>
</evidence>
<evidence type="ECO:0000256" key="1">
    <source>
        <dbReference type="ARBA" id="ARBA00011073"/>
    </source>
</evidence>
<feature type="chain" id="PRO_5040267474" evidence="10">
    <location>
        <begin position="17"/>
        <end position="894"/>
    </location>
</feature>
<dbReference type="SUPFAM" id="SSF52743">
    <property type="entry name" value="Subtilisin-like"/>
    <property type="match status" value="1"/>
</dbReference>
<keyword evidence="6 9" id="KW-0378">Hydrolase</keyword>
<feature type="active site" description="Charge relay system" evidence="8 9">
    <location>
        <position position="528"/>
    </location>
</feature>
<comment type="caution">
    <text evidence="14">The sequence shown here is derived from an EMBL/GenBank/DDBJ whole genome shotgun (WGS) entry which is preliminary data.</text>
</comment>
<dbReference type="GO" id="GO:0006508">
    <property type="term" value="P:proteolysis"/>
    <property type="evidence" value="ECO:0007669"/>
    <property type="project" value="UniProtKB-KW"/>
</dbReference>
<sequence>MKSAVFFALLPTLLSATSVLAVAPIPQKISNLPTVPNKFIIEVDDLASIPNKRSFTRSLDAVYSALNARDVQYEVNKEYDTDGVFVGAALTLSSAEDVRAVEETPGVKAIRPVRAFKQPILAKKHVVTGHNDPELPADTLSTHVMTGVDKLHAEGNVGAGIKIGIIDTGIDYKHASLGGGIGGNFLVAGGYDFVGDAYNGNNDPVPDADPYDNCNGHGTHVAGIIAAQPGNEYNITGVAYGSKIYSYRVFGCSGSVTEEVLVDALIRGYKDGNDILTLSLGGADGWSASSSAIVAGRLADLGKIVTIAAGNDGAAGSWYSSSPGNAHDVISVASVENTVISLQSAIVHGATYGPIVYFGTRPFPVTTELPIYAISNSTTISNDACDPLPDSTPDLSSYLVIVRRGSCTFITKLANIAAKGGKATLIYDNGNGFAGISVGTYVATLIQAADGEFLVNQFAAGDKISISFPQTGGAVDFPSETGGLVSTFTSYGPSNDFYFKPAVAAPGGNILSTYPLALGGFAVLSGTSMATPFLAGTSALYLNAKGKSAGVAKAARDVFETTATKIPSSKTDGDPLQTLTQAGAGLVDAYKAIHGTTVISPGELVLNDTAHFKGIQTFTVKNTGRTNKRYTLSHVPAGTALTIQEGSILAEVGPVPLSTNYASVTVVPSSFSLAPGRSQVVVAVIKPPAGVDASRYPIYSGFIDVTSASDVTHVSYLGLVGSLKNKQVVDNTDAFFGIKTPVIIDATGNWQEAATNYTFANGDWPSLLWKLAFGTPALRVDLVSAAINLKPTLSARGFPFGPFFTFPTKHRSGSYAQVKIVGPLASFDYIPRHDDLDNAPYSLFNLETSTFANGTTIPSGTYRVLLRALRVTGNPLLEEDYESWLSPIVGITAP</sequence>
<dbReference type="Pfam" id="PF00082">
    <property type="entry name" value="Peptidase_S8"/>
    <property type="match status" value="1"/>
</dbReference>
<evidence type="ECO:0000256" key="4">
    <source>
        <dbReference type="ARBA" id="ARBA00022670"/>
    </source>
</evidence>
<keyword evidence="2" id="KW-0134">Cell wall</keyword>
<dbReference type="GO" id="GO:0004252">
    <property type="term" value="F:serine-type endopeptidase activity"/>
    <property type="evidence" value="ECO:0007669"/>
    <property type="project" value="UniProtKB-UniRule"/>
</dbReference>
<dbReference type="InterPro" id="IPR010435">
    <property type="entry name" value="C5a/SBT2-like_Fn3"/>
</dbReference>
<dbReference type="InterPro" id="IPR036852">
    <property type="entry name" value="Peptidase_S8/S53_dom_sf"/>
</dbReference>
<evidence type="ECO:0000256" key="7">
    <source>
        <dbReference type="ARBA" id="ARBA00022825"/>
    </source>
</evidence>
<dbReference type="PROSITE" id="PS00136">
    <property type="entry name" value="SUBTILASE_ASP"/>
    <property type="match status" value="1"/>
</dbReference>
<evidence type="ECO:0000256" key="10">
    <source>
        <dbReference type="SAM" id="SignalP"/>
    </source>
</evidence>
<dbReference type="SUPFAM" id="SSF52025">
    <property type="entry name" value="PA domain"/>
    <property type="match status" value="1"/>
</dbReference>
<evidence type="ECO:0000259" key="11">
    <source>
        <dbReference type="Pfam" id="PF00082"/>
    </source>
</evidence>
<dbReference type="InterPro" id="IPR015500">
    <property type="entry name" value="Peptidase_S8_subtilisin-rel"/>
</dbReference>
<dbReference type="Pfam" id="PF06280">
    <property type="entry name" value="fn3_5"/>
    <property type="match status" value="1"/>
</dbReference>
<feature type="domain" description="PA" evidence="12">
    <location>
        <begin position="381"/>
        <end position="451"/>
    </location>
</feature>
<dbReference type="PRINTS" id="PR00723">
    <property type="entry name" value="SUBTILISIN"/>
</dbReference>
<organism evidence="14 15">
    <name type="scientific">Pholiota conissans</name>
    <dbReference type="NCBI Taxonomy" id="109636"/>
    <lineage>
        <taxon>Eukaryota</taxon>
        <taxon>Fungi</taxon>
        <taxon>Dikarya</taxon>
        <taxon>Basidiomycota</taxon>
        <taxon>Agaricomycotina</taxon>
        <taxon>Agaricomycetes</taxon>
        <taxon>Agaricomycetidae</taxon>
        <taxon>Agaricales</taxon>
        <taxon>Agaricineae</taxon>
        <taxon>Strophariaceae</taxon>
        <taxon>Pholiota</taxon>
    </lineage>
</organism>
<reference evidence="14" key="1">
    <citation type="submission" date="2020-11" db="EMBL/GenBank/DDBJ databases">
        <authorList>
            <consortium name="DOE Joint Genome Institute"/>
            <person name="Ahrendt S."/>
            <person name="Riley R."/>
            <person name="Andreopoulos W."/>
            <person name="Labutti K."/>
            <person name="Pangilinan J."/>
            <person name="Ruiz-Duenas F.J."/>
            <person name="Barrasa J.M."/>
            <person name="Sanchez-Garcia M."/>
            <person name="Camarero S."/>
            <person name="Miyauchi S."/>
            <person name="Serrano A."/>
            <person name="Linde D."/>
            <person name="Babiker R."/>
            <person name="Drula E."/>
            <person name="Ayuso-Fernandez I."/>
            <person name="Pacheco R."/>
            <person name="Padilla G."/>
            <person name="Ferreira P."/>
            <person name="Barriuso J."/>
            <person name="Kellner H."/>
            <person name="Castanera R."/>
            <person name="Alfaro M."/>
            <person name="Ramirez L."/>
            <person name="Pisabarro A.G."/>
            <person name="Kuo A."/>
            <person name="Tritt A."/>
            <person name="Lipzen A."/>
            <person name="He G."/>
            <person name="Yan M."/>
            <person name="Ng V."/>
            <person name="Cullen D."/>
            <person name="Martin F."/>
            <person name="Rosso M.-N."/>
            <person name="Henrissat B."/>
            <person name="Hibbett D."/>
            <person name="Martinez A.T."/>
            <person name="Grigoriev I.V."/>
        </authorList>
    </citation>
    <scope>NUCLEOTIDE SEQUENCE</scope>
    <source>
        <strain evidence="14">CIRM-BRFM 674</strain>
    </source>
</reference>
<comment type="similarity">
    <text evidence="1 9">Belongs to the peptidase S8 family.</text>
</comment>
<dbReference type="InterPro" id="IPR023827">
    <property type="entry name" value="Peptidase_S8_Asp-AS"/>
</dbReference>
<dbReference type="Gene3D" id="3.50.30.30">
    <property type="match status" value="1"/>
</dbReference>
<dbReference type="InterPro" id="IPR046450">
    <property type="entry name" value="PA_dom_sf"/>
</dbReference>
<dbReference type="PANTHER" id="PTHR43806:SF66">
    <property type="entry name" value="SERIN ENDOPEPTIDASE"/>
    <property type="match status" value="1"/>
</dbReference>
<evidence type="ECO:0000256" key="9">
    <source>
        <dbReference type="PROSITE-ProRule" id="PRU01240"/>
    </source>
</evidence>
<feature type="signal peptide" evidence="10">
    <location>
        <begin position="1"/>
        <end position="16"/>
    </location>
</feature>
<dbReference type="CDD" id="cd02124">
    <property type="entry name" value="PA_PoS1_like"/>
    <property type="match status" value="1"/>
</dbReference>
<keyword evidence="7 9" id="KW-0720">Serine protease</keyword>
<dbReference type="Proteomes" id="UP000807469">
    <property type="component" value="Unassembled WGS sequence"/>
</dbReference>
<feature type="domain" description="Peptidase S8/S53" evidence="11">
    <location>
        <begin position="158"/>
        <end position="571"/>
    </location>
</feature>
<dbReference type="Gene3D" id="3.40.50.200">
    <property type="entry name" value="Peptidase S8/S53 domain"/>
    <property type="match status" value="1"/>
</dbReference>
<proteinExistence type="inferred from homology"/>
<dbReference type="InterPro" id="IPR022398">
    <property type="entry name" value="Peptidase_S8_His-AS"/>
</dbReference>
<gene>
    <name evidence="14" type="ORF">BDN70DRAFT_841885</name>
</gene>
<dbReference type="Pfam" id="PF02225">
    <property type="entry name" value="PA"/>
    <property type="match status" value="1"/>
</dbReference>
<dbReference type="PROSITE" id="PS51892">
    <property type="entry name" value="SUBTILASE"/>
    <property type="match status" value="1"/>
</dbReference>
<evidence type="ECO:0000256" key="3">
    <source>
        <dbReference type="ARBA" id="ARBA00022525"/>
    </source>
</evidence>
<keyword evidence="4 9" id="KW-0645">Protease</keyword>
<evidence type="ECO:0000259" key="13">
    <source>
        <dbReference type="Pfam" id="PF06280"/>
    </source>
</evidence>
<keyword evidence="3" id="KW-0964">Secreted</keyword>
<dbReference type="CDD" id="cd07489">
    <property type="entry name" value="Peptidases_S8_5"/>
    <property type="match status" value="1"/>
</dbReference>
<feature type="domain" description="C5a peptidase/Subtilisin-like protease SBT2-like Fn3-like" evidence="13">
    <location>
        <begin position="606"/>
        <end position="711"/>
    </location>
</feature>
<dbReference type="OrthoDB" id="206201at2759"/>
<feature type="active site" description="Charge relay system" evidence="8 9">
    <location>
        <position position="167"/>
    </location>
</feature>
<dbReference type="PROSITE" id="PS00137">
    <property type="entry name" value="SUBTILASE_HIS"/>
    <property type="match status" value="1"/>
</dbReference>
<keyword evidence="15" id="KW-1185">Reference proteome</keyword>
<keyword evidence="5 10" id="KW-0732">Signal</keyword>
<dbReference type="InterPro" id="IPR003137">
    <property type="entry name" value="PA_domain"/>
</dbReference>
<dbReference type="PANTHER" id="PTHR43806">
    <property type="entry name" value="PEPTIDASE S8"/>
    <property type="match status" value="1"/>
</dbReference>
<evidence type="ECO:0000256" key="6">
    <source>
        <dbReference type="ARBA" id="ARBA00022801"/>
    </source>
</evidence>
<dbReference type="InterPro" id="IPR050131">
    <property type="entry name" value="Peptidase_S8_subtilisin-like"/>
</dbReference>
<accession>A0A9P5YVL5</accession>
<dbReference type="GO" id="GO:0005615">
    <property type="term" value="C:extracellular space"/>
    <property type="evidence" value="ECO:0007669"/>
    <property type="project" value="TreeGrafter"/>
</dbReference>
<dbReference type="EMBL" id="MU155366">
    <property type="protein sequence ID" value="KAF9474706.1"/>
    <property type="molecule type" value="Genomic_DNA"/>
</dbReference>
<evidence type="ECO:0000256" key="2">
    <source>
        <dbReference type="ARBA" id="ARBA00022512"/>
    </source>
</evidence>
<evidence type="ECO:0000313" key="15">
    <source>
        <dbReference type="Proteomes" id="UP000807469"/>
    </source>
</evidence>
<dbReference type="GO" id="GO:0016020">
    <property type="term" value="C:membrane"/>
    <property type="evidence" value="ECO:0007669"/>
    <property type="project" value="InterPro"/>
</dbReference>
<name>A0A9P5YVL5_9AGAR</name>
<evidence type="ECO:0000256" key="8">
    <source>
        <dbReference type="PIRSR" id="PIRSR615500-1"/>
    </source>
</evidence>
<dbReference type="AlphaFoldDB" id="A0A9P5YVL5"/>